<dbReference type="EMBL" id="CAJNYU010003219">
    <property type="protein sequence ID" value="CAF3651526.1"/>
    <property type="molecule type" value="Genomic_DNA"/>
</dbReference>
<dbReference type="EMBL" id="CAJOBP010002752">
    <property type="protein sequence ID" value="CAF4372435.1"/>
    <property type="molecule type" value="Genomic_DNA"/>
</dbReference>
<comment type="caution">
    <text evidence="2">The sequence shown here is derived from an EMBL/GenBank/DDBJ whole genome shotgun (WGS) entry which is preliminary data.</text>
</comment>
<evidence type="ECO:0000313" key="6">
    <source>
        <dbReference type="Proteomes" id="UP000663873"/>
    </source>
</evidence>
<protein>
    <recommendedName>
        <fullName evidence="7">EF-hand domain-containing protein</fullName>
    </recommendedName>
</protein>
<evidence type="ECO:0000313" key="5">
    <source>
        <dbReference type="Proteomes" id="UP000663869"/>
    </source>
</evidence>
<accession>A0A818RE52</accession>
<reference evidence="2" key="1">
    <citation type="submission" date="2021-02" db="EMBL/GenBank/DDBJ databases">
        <authorList>
            <person name="Nowell W R."/>
        </authorList>
    </citation>
    <scope>NUCLEOTIDE SEQUENCE</scope>
</reference>
<dbReference type="EMBL" id="CAJNXB010000042">
    <property type="protein sequence ID" value="CAF2999394.1"/>
    <property type="molecule type" value="Genomic_DNA"/>
</dbReference>
<name>A0A818RE52_9BILA</name>
<dbReference type="AlphaFoldDB" id="A0A818RE52"/>
<keyword evidence="6" id="KW-1185">Reference proteome</keyword>
<evidence type="ECO:0000313" key="3">
    <source>
        <dbReference type="EMBL" id="CAF4208860.1"/>
    </source>
</evidence>
<gene>
    <name evidence="2" type="ORF">FME351_LOCUS24527</name>
    <name evidence="1" type="ORF">TIS948_LOCUS1381</name>
    <name evidence="3" type="ORF">TSG867_LOCUS571</name>
    <name evidence="4" type="ORF">UJA718_LOCUS17184</name>
</gene>
<organism evidence="2 5">
    <name type="scientific">Rotaria socialis</name>
    <dbReference type="NCBI Taxonomy" id="392032"/>
    <lineage>
        <taxon>Eukaryota</taxon>
        <taxon>Metazoa</taxon>
        <taxon>Spiralia</taxon>
        <taxon>Gnathifera</taxon>
        <taxon>Rotifera</taxon>
        <taxon>Eurotatoria</taxon>
        <taxon>Bdelloidea</taxon>
        <taxon>Philodinida</taxon>
        <taxon>Philodinidae</taxon>
        <taxon>Rotaria</taxon>
    </lineage>
</organism>
<evidence type="ECO:0000313" key="4">
    <source>
        <dbReference type="EMBL" id="CAF4372435.1"/>
    </source>
</evidence>
<dbReference type="Proteomes" id="UP000663862">
    <property type="component" value="Unassembled WGS sequence"/>
</dbReference>
<dbReference type="EMBL" id="CAJOBQ010000011">
    <property type="protein sequence ID" value="CAF4208860.1"/>
    <property type="molecule type" value="Genomic_DNA"/>
</dbReference>
<sequence>MRNMDSYIVNNLERRLGMDLNGDGYIGGQGYLGMLERITRVDINGDGILGRRPDVVPGYPAVYGYPSMVYTPQGRIYATNNYVAPFSSSRYYY</sequence>
<dbReference type="Proteomes" id="UP000663869">
    <property type="component" value="Unassembled WGS sequence"/>
</dbReference>
<proteinExistence type="predicted"/>
<evidence type="ECO:0008006" key="7">
    <source>
        <dbReference type="Google" id="ProtNLM"/>
    </source>
</evidence>
<dbReference type="Proteomes" id="UP000663873">
    <property type="component" value="Unassembled WGS sequence"/>
</dbReference>
<evidence type="ECO:0000313" key="1">
    <source>
        <dbReference type="EMBL" id="CAF2999394.1"/>
    </source>
</evidence>
<dbReference type="OrthoDB" id="10030757at2759"/>
<evidence type="ECO:0000313" key="2">
    <source>
        <dbReference type="EMBL" id="CAF3651526.1"/>
    </source>
</evidence>
<dbReference type="Proteomes" id="UP000663825">
    <property type="component" value="Unassembled WGS sequence"/>
</dbReference>